<sequence length="282" mass="30757">MGEKASARDAGQRLADSVNKVSVGRVYDYLLGGVHNYAVDQQFAEEQLRLIPSMRDFARANRAFLGRAVRYMVDQGIRQFVDIGSGLPTQGNVHEVAEEAAPGECRVVYIDNEPIAQAHAEILLEQTADPARHTALDGDFHDGPRLWKQVIDTGLIDPDQPIGLLAVALLHFMPGETAPHATFGGYLERLPSGSLVALSHIHVPAEDTALRERSAGVIDSYRRRTNSAVTLRGREEIAAFFTGLRLVEPGLVWLPQWRPDGESPDLDGLVGSRGLAGVARKP</sequence>
<protein>
    <submittedName>
        <fullName evidence="1">Polyketide biosynthesis methyltransferase</fullName>
    </submittedName>
</protein>
<dbReference type="RefSeq" id="WP_076157550.1">
    <property type="nucleotide sequence ID" value="NZ_JBEZVB010000002.1"/>
</dbReference>
<reference evidence="1 2" key="1">
    <citation type="submission" date="2016-01" db="EMBL/GenBank/DDBJ databases">
        <title>Amycolatopsis coloradensis genome sequencing and assembly.</title>
        <authorList>
            <person name="Mayilraj S."/>
        </authorList>
    </citation>
    <scope>NUCLEOTIDE SEQUENCE [LARGE SCALE GENOMIC DNA]</scope>
    <source>
        <strain evidence="1 2">DSM 44225</strain>
    </source>
</reference>
<keyword evidence="2" id="KW-1185">Reference proteome</keyword>
<dbReference type="GO" id="GO:0008168">
    <property type="term" value="F:methyltransferase activity"/>
    <property type="evidence" value="ECO:0007669"/>
    <property type="project" value="UniProtKB-KW"/>
</dbReference>
<gene>
    <name evidence="1" type="ORF">BS329_08300</name>
</gene>
<evidence type="ECO:0000313" key="1">
    <source>
        <dbReference type="EMBL" id="OLZ54517.1"/>
    </source>
</evidence>
<keyword evidence="1" id="KW-0489">Methyltransferase</keyword>
<dbReference type="PIRSF" id="PIRSF017393">
    <property type="entry name" value="MTase_SAV2177"/>
    <property type="match status" value="1"/>
</dbReference>
<dbReference type="OrthoDB" id="3630902at2"/>
<name>A0A1R0KYU0_9PSEU</name>
<evidence type="ECO:0000313" key="2">
    <source>
        <dbReference type="Proteomes" id="UP000187486"/>
    </source>
</evidence>
<dbReference type="InterPro" id="IPR006764">
    <property type="entry name" value="SAM_dep_MeTrfase_SAV2177_type"/>
</dbReference>
<dbReference type="Proteomes" id="UP000187486">
    <property type="component" value="Unassembled WGS sequence"/>
</dbReference>
<keyword evidence="1" id="KW-0808">Transferase</keyword>
<organism evidence="1 2">
    <name type="scientific">Amycolatopsis coloradensis</name>
    <dbReference type="NCBI Taxonomy" id="76021"/>
    <lineage>
        <taxon>Bacteria</taxon>
        <taxon>Bacillati</taxon>
        <taxon>Actinomycetota</taxon>
        <taxon>Actinomycetes</taxon>
        <taxon>Pseudonocardiales</taxon>
        <taxon>Pseudonocardiaceae</taxon>
        <taxon>Amycolatopsis</taxon>
    </lineage>
</organism>
<comment type="caution">
    <text evidence="1">The sequence shown here is derived from an EMBL/GenBank/DDBJ whole genome shotgun (WGS) entry which is preliminary data.</text>
</comment>
<dbReference type="GO" id="GO:0032259">
    <property type="term" value="P:methylation"/>
    <property type="evidence" value="ECO:0007669"/>
    <property type="project" value="UniProtKB-KW"/>
</dbReference>
<dbReference type="InterPro" id="IPR029063">
    <property type="entry name" value="SAM-dependent_MTases_sf"/>
</dbReference>
<dbReference type="STRING" id="76021.BS329_08300"/>
<dbReference type="Gene3D" id="3.40.50.150">
    <property type="entry name" value="Vaccinia Virus protein VP39"/>
    <property type="match status" value="1"/>
</dbReference>
<dbReference type="EMBL" id="MQUQ01000004">
    <property type="protein sequence ID" value="OLZ54517.1"/>
    <property type="molecule type" value="Genomic_DNA"/>
</dbReference>
<dbReference type="AlphaFoldDB" id="A0A1R0KYU0"/>
<accession>A0A1R0KYU0</accession>
<dbReference type="Pfam" id="PF04672">
    <property type="entry name" value="Methyltransf_19"/>
    <property type="match status" value="1"/>
</dbReference>
<dbReference type="SUPFAM" id="SSF53335">
    <property type="entry name" value="S-adenosyl-L-methionine-dependent methyltransferases"/>
    <property type="match status" value="1"/>
</dbReference>
<proteinExistence type="predicted"/>